<feature type="domain" description="Transglutaminase-like" evidence="1">
    <location>
        <begin position="204"/>
        <end position="272"/>
    </location>
</feature>
<dbReference type="AlphaFoldDB" id="A0A3B1BMK5"/>
<accession>A0A3B1BMK5</accession>
<evidence type="ECO:0000313" key="2">
    <source>
        <dbReference type="EMBL" id="VAX19189.1"/>
    </source>
</evidence>
<dbReference type="InterPro" id="IPR002931">
    <property type="entry name" value="Transglutaminase-like"/>
</dbReference>
<reference evidence="2" key="1">
    <citation type="submission" date="2018-06" db="EMBL/GenBank/DDBJ databases">
        <authorList>
            <person name="Zhirakovskaya E."/>
        </authorList>
    </citation>
    <scope>NUCLEOTIDE SEQUENCE</scope>
</reference>
<dbReference type="PANTHER" id="PTHR38339">
    <property type="entry name" value="TRANSGLUTAMINASE DOMAIN PROTEIN"/>
    <property type="match status" value="1"/>
</dbReference>
<dbReference type="Pfam" id="PF01841">
    <property type="entry name" value="Transglut_core"/>
    <property type="match status" value="1"/>
</dbReference>
<dbReference type="Gene3D" id="3.10.620.30">
    <property type="match status" value="1"/>
</dbReference>
<proteinExistence type="predicted"/>
<gene>
    <name evidence="2" type="ORF">MNBD_NITROSPINAE01-1426</name>
</gene>
<name>A0A3B1BMK5_9ZZZZ</name>
<dbReference type="PANTHER" id="PTHR38339:SF1">
    <property type="entry name" value="TRANSGLUTAMINASE-LIKE DOMAIN-CONTAINING PROTEIN"/>
    <property type="match status" value="1"/>
</dbReference>
<protein>
    <recommendedName>
        <fullName evidence="1">Transglutaminase-like domain-containing protein</fullName>
    </recommendedName>
</protein>
<organism evidence="2">
    <name type="scientific">hydrothermal vent metagenome</name>
    <dbReference type="NCBI Taxonomy" id="652676"/>
    <lineage>
        <taxon>unclassified sequences</taxon>
        <taxon>metagenomes</taxon>
        <taxon>ecological metagenomes</taxon>
    </lineage>
</organism>
<dbReference type="InterPro" id="IPR038765">
    <property type="entry name" value="Papain-like_cys_pep_sf"/>
</dbReference>
<dbReference type="SUPFAM" id="SSF54001">
    <property type="entry name" value="Cysteine proteinases"/>
    <property type="match status" value="1"/>
</dbReference>
<dbReference type="EMBL" id="UOGC01000084">
    <property type="protein sequence ID" value="VAX19189.1"/>
    <property type="molecule type" value="Genomic_DNA"/>
</dbReference>
<sequence>MMSVIKKVCIPVMVLAALLVIPGGVFAKTANTRTFELTYSVSVKDVPQNASTLDMWIPYPTSDEDQNIIGVNIESPYPVAINHDPEYGNSALFLTIKNPPAKGFTVKATYKVKRSELLTPKMNYSKESPIDNNEDFAKWLEPGKYAVMNEAVKRFAEEATAGRVGTLDKARGIYEFILSKMDYNKQIPGWGKGDVNRVCLAIDGGETGTGNCTDFHSLFASMMRSQGIPVKFEMGYPLTPGANQTELKKGGYHCWAKFYVAGMGWIPVDISEARKDISRKEYFWGSICENRIKFSEGRDITLPMQQSSKKLNYFGPDPYIEIDGKPFDGFERFIAYSDIPEA</sequence>
<evidence type="ECO:0000259" key="1">
    <source>
        <dbReference type="SMART" id="SM00460"/>
    </source>
</evidence>
<dbReference type="SMART" id="SM00460">
    <property type="entry name" value="TGc"/>
    <property type="match status" value="1"/>
</dbReference>